<evidence type="ECO:0000256" key="9">
    <source>
        <dbReference type="RuleBase" id="RU004338"/>
    </source>
</evidence>
<dbReference type="InterPro" id="IPR036704">
    <property type="entry name" value="RraA/RraA-like_sf"/>
</dbReference>
<dbReference type="RefSeq" id="WP_337694679.1">
    <property type="nucleotide sequence ID" value="NZ_JBBEGN010000003.1"/>
</dbReference>
<dbReference type="PANTHER" id="PTHR33254">
    <property type="entry name" value="4-HYDROXY-4-METHYL-2-OXOGLUTARATE ALDOLASE 3-RELATED"/>
    <property type="match status" value="1"/>
</dbReference>
<dbReference type="Gene3D" id="3.50.30.40">
    <property type="entry name" value="Ribonuclease E inhibitor RraA/RraA-like"/>
    <property type="match status" value="1"/>
</dbReference>
<comment type="catalytic activity">
    <reaction evidence="8 9">
        <text>oxaloacetate + H(+) = pyruvate + CO2</text>
        <dbReference type="Rhea" id="RHEA:15641"/>
        <dbReference type="ChEBI" id="CHEBI:15361"/>
        <dbReference type="ChEBI" id="CHEBI:15378"/>
        <dbReference type="ChEBI" id="CHEBI:16452"/>
        <dbReference type="ChEBI" id="CHEBI:16526"/>
        <dbReference type="EC" id="4.1.1.112"/>
    </reaction>
</comment>
<organism evidence="10 11">
    <name type="scientific">Actinomycetospora aurantiaca</name>
    <dbReference type="NCBI Taxonomy" id="3129233"/>
    <lineage>
        <taxon>Bacteria</taxon>
        <taxon>Bacillati</taxon>
        <taxon>Actinomycetota</taxon>
        <taxon>Actinomycetes</taxon>
        <taxon>Pseudonocardiales</taxon>
        <taxon>Pseudonocardiaceae</taxon>
        <taxon>Actinomycetospora</taxon>
    </lineage>
</organism>
<name>A0ABU8MN12_9PSEU</name>
<comment type="function">
    <text evidence="7 9">Catalyzes the aldol cleavage of 4-hydroxy-4-methyl-2-oxoglutarate (HMG) into 2 molecules of pyruvate. Also contains a secondary oxaloacetate (OAA) decarboxylase activity due to the common pyruvate enolate transition state formed following C-C bond cleavage in the retro-aldol and decarboxylation reactions.</text>
</comment>
<dbReference type="InterPro" id="IPR010203">
    <property type="entry name" value="RraA"/>
</dbReference>
<evidence type="ECO:0000256" key="6">
    <source>
        <dbReference type="ARBA" id="ARBA00023239"/>
    </source>
</evidence>
<dbReference type="EC" id="4.1.1.112" evidence="9"/>
<evidence type="ECO:0000256" key="8">
    <source>
        <dbReference type="ARBA" id="ARBA00047973"/>
    </source>
</evidence>
<dbReference type="EMBL" id="JBBEGN010000003">
    <property type="protein sequence ID" value="MEJ2868080.1"/>
    <property type="molecule type" value="Genomic_DNA"/>
</dbReference>
<dbReference type="NCBIfam" id="TIGR01935">
    <property type="entry name" value="NOT-MenG"/>
    <property type="match status" value="1"/>
</dbReference>
<comment type="similarity">
    <text evidence="3 9">Belongs to the class II aldolase/RraA-like family.</text>
</comment>
<dbReference type="CDD" id="cd16841">
    <property type="entry name" value="RraA_family"/>
    <property type="match status" value="1"/>
</dbReference>
<keyword evidence="6 9" id="KW-0456">Lyase</keyword>
<comment type="catalytic activity">
    <reaction evidence="1 9">
        <text>4-hydroxy-4-methyl-2-oxoglutarate = 2 pyruvate</text>
        <dbReference type="Rhea" id="RHEA:22748"/>
        <dbReference type="ChEBI" id="CHEBI:15361"/>
        <dbReference type="ChEBI" id="CHEBI:58276"/>
        <dbReference type="EC" id="4.1.3.17"/>
    </reaction>
</comment>
<evidence type="ECO:0000256" key="4">
    <source>
        <dbReference type="ARBA" id="ARBA00011233"/>
    </source>
</evidence>
<dbReference type="Pfam" id="PF03737">
    <property type="entry name" value="RraA-like"/>
    <property type="match status" value="1"/>
</dbReference>
<dbReference type="SUPFAM" id="SSF89562">
    <property type="entry name" value="RraA-like"/>
    <property type="match status" value="1"/>
</dbReference>
<accession>A0ABU8MN12</accession>
<keyword evidence="11" id="KW-1185">Reference proteome</keyword>
<evidence type="ECO:0000256" key="7">
    <source>
        <dbReference type="ARBA" id="ARBA00025046"/>
    </source>
</evidence>
<evidence type="ECO:0000256" key="1">
    <source>
        <dbReference type="ARBA" id="ARBA00001342"/>
    </source>
</evidence>
<sequence length="194" mass="20371">MTAPFTTTPAVSTFRPAVRPAAVTRLISEIAELSTADASDRFGAQARVLDLPLRQFGGRRSFYGPVRTVRCHRDNELVRQLLGEPGMGSVLVVDGGGSTRSALLGDRIADSAVRHGWSGVVVHGAVRDAAVLEATELGVAALTTHPERSSKSGRGEVDVSLALGGAAINPGDVVLADLDGVLVIDPWRVEANHF</sequence>
<evidence type="ECO:0000256" key="3">
    <source>
        <dbReference type="ARBA" id="ARBA00008621"/>
    </source>
</evidence>
<dbReference type="PANTHER" id="PTHR33254:SF4">
    <property type="entry name" value="4-HYDROXY-4-METHYL-2-OXOGLUTARATE ALDOLASE 3-RELATED"/>
    <property type="match status" value="1"/>
</dbReference>
<comment type="subunit">
    <text evidence="4 9">Homotrimer.</text>
</comment>
<gene>
    <name evidence="10" type="primary">rraA</name>
    <name evidence="10" type="ORF">WCD74_09915</name>
</gene>
<evidence type="ECO:0000313" key="10">
    <source>
        <dbReference type="EMBL" id="MEJ2868080.1"/>
    </source>
</evidence>
<dbReference type="EC" id="4.1.3.17" evidence="9"/>
<evidence type="ECO:0000256" key="5">
    <source>
        <dbReference type="ARBA" id="ARBA00022723"/>
    </source>
</evidence>
<evidence type="ECO:0000256" key="2">
    <source>
        <dbReference type="ARBA" id="ARBA00001968"/>
    </source>
</evidence>
<reference evidence="10 11" key="1">
    <citation type="submission" date="2024-03" db="EMBL/GenBank/DDBJ databases">
        <title>Actinomycetospora sp. OC33-EN08, a novel actinomycete isolated from wild orchid (Aerides multiflora).</title>
        <authorList>
            <person name="Suriyachadkun C."/>
        </authorList>
    </citation>
    <scope>NUCLEOTIDE SEQUENCE [LARGE SCALE GENOMIC DNA]</scope>
    <source>
        <strain evidence="10 11">OC33-EN08</strain>
    </source>
</reference>
<proteinExistence type="inferred from homology"/>
<evidence type="ECO:0000313" key="11">
    <source>
        <dbReference type="Proteomes" id="UP001385809"/>
    </source>
</evidence>
<comment type="cofactor">
    <cofactor evidence="2 9">
        <name>a divalent metal cation</name>
        <dbReference type="ChEBI" id="CHEBI:60240"/>
    </cofactor>
</comment>
<dbReference type="NCBIfam" id="NF006875">
    <property type="entry name" value="PRK09372.1"/>
    <property type="match status" value="1"/>
</dbReference>
<dbReference type="Proteomes" id="UP001385809">
    <property type="component" value="Unassembled WGS sequence"/>
</dbReference>
<protein>
    <recommendedName>
        <fullName evidence="9">4-hydroxy-4-methyl-2-oxoglutarate aldolase</fullName>
        <shortName evidence="9">HMG aldolase</shortName>
        <ecNumber evidence="9">4.1.1.112</ecNumber>
        <ecNumber evidence="9">4.1.3.17</ecNumber>
    </recommendedName>
    <alternativeName>
        <fullName evidence="9">Oxaloacetate decarboxylase</fullName>
    </alternativeName>
</protein>
<dbReference type="InterPro" id="IPR005493">
    <property type="entry name" value="RraA/RraA-like"/>
</dbReference>
<comment type="caution">
    <text evidence="10">The sequence shown here is derived from an EMBL/GenBank/DDBJ whole genome shotgun (WGS) entry which is preliminary data.</text>
</comment>
<keyword evidence="5 9" id="KW-0479">Metal-binding</keyword>